<protein>
    <submittedName>
        <fullName evidence="1">Uncharacterized protein</fullName>
    </submittedName>
</protein>
<dbReference type="RefSeq" id="WP_275775937.1">
    <property type="nucleotide sequence ID" value="NZ_BAABDE010000031.1"/>
</dbReference>
<dbReference type="EMBL" id="BAABDE010000031">
    <property type="protein sequence ID" value="GAA3835584.1"/>
    <property type="molecule type" value="Genomic_DNA"/>
</dbReference>
<organism evidence="1 2">
    <name type="scientific">Streptomyces coacervatus</name>
    <dbReference type="NCBI Taxonomy" id="647381"/>
    <lineage>
        <taxon>Bacteria</taxon>
        <taxon>Bacillati</taxon>
        <taxon>Actinomycetota</taxon>
        <taxon>Actinomycetes</taxon>
        <taxon>Kitasatosporales</taxon>
        <taxon>Streptomycetaceae</taxon>
        <taxon>Streptomyces</taxon>
    </lineage>
</organism>
<gene>
    <name evidence="1" type="ORF">GCM10022403_080400</name>
</gene>
<sequence length="156" mass="17560">MSEYERGDRVAVLYLSKANGTCLAYNRTVIDVEPHAEHGQRVWVNMPHDASVGSPHDFFADDSEGIWPMEDEPVEDQLPVRLAANLDWYIAAAAPDSSRLTWPSGRGHLPVRVPFADKARALHARMACHYLHQLRAVDPRAFENWVAQHKATPVPQ</sequence>
<reference evidence="2" key="1">
    <citation type="journal article" date="2019" name="Int. J. Syst. Evol. Microbiol.">
        <title>The Global Catalogue of Microorganisms (GCM) 10K type strain sequencing project: providing services to taxonomists for standard genome sequencing and annotation.</title>
        <authorList>
            <consortium name="The Broad Institute Genomics Platform"/>
            <consortium name="The Broad Institute Genome Sequencing Center for Infectious Disease"/>
            <person name="Wu L."/>
            <person name="Ma J."/>
        </authorList>
    </citation>
    <scope>NUCLEOTIDE SEQUENCE [LARGE SCALE GENOMIC DNA]</scope>
    <source>
        <strain evidence="2">JCM 17138</strain>
    </source>
</reference>
<evidence type="ECO:0000313" key="1">
    <source>
        <dbReference type="EMBL" id="GAA3835584.1"/>
    </source>
</evidence>
<proteinExistence type="predicted"/>
<evidence type="ECO:0000313" key="2">
    <source>
        <dbReference type="Proteomes" id="UP001501009"/>
    </source>
</evidence>
<keyword evidence="2" id="KW-1185">Reference proteome</keyword>
<comment type="caution">
    <text evidence="1">The sequence shown here is derived from an EMBL/GenBank/DDBJ whole genome shotgun (WGS) entry which is preliminary data.</text>
</comment>
<name>A0ABP7J6Q1_9ACTN</name>
<accession>A0ABP7J6Q1</accession>
<dbReference type="Proteomes" id="UP001501009">
    <property type="component" value="Unassembled WGS sequence"/>
</dbReference>